<feature type="region of interest" description="Disordered" evidence="1">
    <location>
        <begin position="297"/>
        <end position="333"/>
    </location>
</feature>
<evidence type="ECO:0000256" key="1">
    <source>
        <dbReference type="SAM" id="MobiDB-lite"/>
    </source>
</evidence>
<dbReference type="OrthoDB" id="2657515at2"/>
<feature type="domain" description="DUF4340" evidence="2">
    <location>
        <begin position="66"/>
        <end position="237"/>
    </location>
</feature>
<dbReference type="Proteomes" id="UP000215509">
    <property type="component" value="Unassembled WGS sequence"/>
</dbReference>
<gene>
    <name evidence="3" type="ORF">CF651_10255</name>
</gene>
<organism evidence="3 4">
    <name type="scientific">Paenibacillus rigui</name>
    <dbReference type="NCBI Taxonomy" id="554312"/>
    <lineage>
        <taxon>Bacteria</taxon>
        <taxon>Bacillati</taxon>
        <taxon>Bacillota</taxon>
        <taxon>Bacilli</taxon>
        <taxon>Bacillales</taxon>
        <taxon>Paenibacillaceae</taxon>
        <taxon>Paenibacillus</taxon>
    </lineage>
</organism>
<proteinExistence type="predicted"/>
<name>A0A229USA4_9BACL</name>
<keyword evidence="4" id="KW-1185">Reference proteome</keyword>
<accession>A0A229USA4</accession>
<dbReference type="AlphaFoldDB" id="A0A229USA4"/>
<dbReference type="InterPro" id="IPR025641">
    <property type="entry name" value="DUF4340"/>
</dbReference>
<evidence type="ECO:0000259" key="2">
    <source>
        <dbReference type="Pfam" id="PF14238"/>
    </source>
</evidence>
<comment type="caution">
    <text evidence="3">The sequence shown here is derived from an EMBL/GenBank/DDBJ whole genome shotgun (WGS) entry which is preliminary data.</text>
</comment>
<evidence type="ECO:0000313" key="3">
    <source>
        <dbReference type="EMBL" id="OXM86308.1"/>
    </source>
</evidence>
<dbReference type="EMBL" id="NMQW01000015">
    <property type="protein sequence ID" value="OXM86308.1"/>
    <property type="molecule type" value="Genomic_DNA"/>
</dbReference>
<evidence type="ECO:0000313" key="4">
    <source>
        <dbReference type="Proteomes" id="UP000215509"/>
    </source>
</evidence>
<dbReference type="RefSeq" id="WP_094014766.1">
    <property type="nucleotide sequence ID" value="NZ_NMQW01000015.1"/>
</dbReference>
<sequence length="333" mass="36286">MKRLIPTLLLVIICIGGFWYASSQDFFKEKKPEAAPIAKVKKEEVASYSVKTGDTVLEMQQKDGKWTMSKPSPLPLNDYSANGWIDSFNTISKDATIDAEGKDLAKYGLDKPQQQFSVKLSNGTVHTLSVGNAMLVQGYDYAMFSGSPEVFKLSDSQVKSLAKTPLDFMDKSPVKLDYEQVRGLTVDWKGHKWTLTKTDADKKSYEANWKLGDQEVKGADSSKYLDKLQFLATEQLAKKAADVKLNAPELRVEVKTADIAGKEATTVYVGKLDGEQVWVAQEGGEWAYAVPSASIQELSELDKPQPAESATPGAPPAPAGSTGAQTPPAQPAK</sequence>
<dbReference type="Pfam" id="PF14238">
    <property type="entry name" value="DUF4340"/>
    <property type="match status" value="1"/>
</dbReference>
<reference evidence="3 4" key="1">
    <citation type="submission" date="2017-07" db="EMBL/GenBank/DDBJ databases">
        <title>Genome sequencing and assembly of Paenibacillus rigui.</title>
        <authorList>
            <person name="Mayilraj S."/>
        </authorList>
    </citation>
    <scope>NUCLEOTIDE SEQUENCE [LARGE SCALE GENOMIC DNA]</scope>
    <source>
        <strain evidence="3 4">JCM 16352</strain>
    </source>
</reference>
<protein>
    <recommendedName>
        <fullName evidence="2">DUF4340 domain-containing protein</fullName>
    </recommendedName>
</protein>